<keyword evidence="4 6" id="KW-0808">Transferase</keyword>
<evidence type="ECO:0000313" key="9">
    <source>
        <dbReference type="Proteomes" id="UP000535890"/>
    </source>
</evidence>
<comment type="similarity">
    <text evidence="6">Belongs to the methyltransferase superfamily. RsmI family.</text>
</comment>
<comment type="subcellular location">
    <subcellularLocation>
        <location evidence="6">Cytoplasm</location>
    </subcellularLocation>
</comment>
<name>A0A7Y9DX04_9PSEU</name>
<evidence type="ECO:0000256" key="4">
    <source>
        <dbReference type="ARBA" id="ARBA00022679"/>
    </source>
</evidence>
<dbReference type="AlphaFoldDB" id="A0A7Y9DX04"/>
<evidence type="ECO:0000259" key="7">
    <source>
        <dbReference type="Pfam" id="PF00590"/>
    </source>
</evidence>
<evidence type="ECO:0000256" key="3">
    <source>
        <dbReference type="ARBA" id="ARBA00022603"/>
    </source>
</evidence>
<evidence type="ECO:0000313" key="8">
    <source>
        <dbReference type="EMBL" id="NYD37040.1"/>
    </source>
</evidence>
<dbReference type="EC" id="2.1.1.198" evidence="6"/>
<dbReference type="GO" id="GO:0005737">
    <property type="term" value="C:cytoplasm"/>
    <property type="evidence" value="ECO:0007669"/>
    <property type="project" value="UniProtKB-SubCell"/>
</dbReference>
<dbReference type="FunFam" id="3.30.950.10:FF:000002">
    <property type="entry name" value="Ribosomal RNA small subunit methyltransferase I"/>
    <property type="match status" value="1"/>
</dbReference>
<evidence type="ECO:0000256" key="1">
    <source>
        <dbReference type="ARBA" id="ARBA00022490"/>
    </source>
</evidence>
<protein>
    <recommendedName>
        <fullName evidence="6">Ribosomal RNA small subunit methyltransferase I</fullName>
        <ecNumber evidence="6">2.1.1.198</ecNumber>
    </recommendedName>
    <alternativeName>
        <fullName evidence="6">16S rRNA 2'-O-ribose C1402 methyltransferase</fullName>
    </alternativeName>
    <alternativeName>
        <fullName evidence="6">rRNA (cytidine-2'-O-)-methyltransferase RsmI</fullName>
    </alternativeName>
</protein>
<dbReference type="InterPro" id="IPR014777">
    <property type="entry name" value="4pyrrole_Mease_sub1"/>
</dbReference>
<keyword evidence="2 6" id="KW-0698">rRNA processing</keyword>
<keyword evidence="5 6" id="KW-0949">S-adenosyl-L-methionine</keyword>
<reference evidence="8 9" key="1">
    <citation type="submission" date="2020-07" db="EMBL/GenBank/DDBJ databases">
        <title>Sequencing the genomes of 1000 actinobacteria strains.</title>
        <authorList>
            <person name="Klenk H.-P."/>
        </authorList>
    </citation>
    <scope>NUCLEOTIDE SEQUENCE [LARGE SCALE GENOMIC DNA]</scope>
    <source>
        <strain evidence="8 9">DSM 45772</strain>
    </source>
</reference>
<dbReference type="RefSeq" id="WP_343054210.1">
    <property type="nucleotide sequence ID" value="NZ_BAABHP010000014.1"/>
</dbReference>
<feature type="domain" description="Tetrapyrrole methylase" evidence="7">
    <location>
        <begin position="5"/>
        <end position="207"/>
    </location>
</feature>
<keyword evidence="1 6" id="KW-0963">Cytoplasm</keyword>
<evidence type="ECO:0000256" key="6">
    <source>
        <dbReference type="HAMAP-Rule" id="MF_01877"/>
    </source>
</evidence>
<dbReference type="EMBL" id="JACCBN010000001">
    <property type="protein sequence ID" value="NYD37040.1"/>
    <property type="molecule type" value="Genomic_DNA"/>
</dbReference>
<keyword evidence="3 6" id="KW-0489">Methyltransferase</keyword>
<dbReference type="FunFam" id="3.40.1010.10:FF:000007">
    <property type="entry name" value="Ribosomal RNA small subunit methyltransferase I"/>
    <property type="match status" value="1"/>
</dbReference>
<dbReference type="NCBIfam" id="TIGR00096">
    <property type="entry name" value="16S rRNA (cytidine(1402)-2'-O)-methyltransferase"/>
    <property type="match status" value="1"/>
</dbReference>
<evidence type="ECO:0000256" key="5">
    <source>
        <dbReference type="ARBA" id="ARBA00022691"/>
    </source>
</evidence>
<keyword evidence="9" id="KW-1185">Reference proteome</keyword>
<dbReference type="CDD" id="cd11648">
    <property type="entry name" value="RsmI"/>
    <property type="match status" value="1"/>
</dbReference>
<dbReference type="Pfam" id="PF00590">
    <property type="entry name" value="TP_methylase"/>
    <property type="match status" value="1"/>
</dbReference>
<dbReference type="PANTHER" id="PTHR46111:SF1">
    <property type="entry name" value="RIBOSOMAL RNA SMALL SUBUNIT METHYLTRANSFERASE I"/>
    <property type="match status" value="1"/>
</dbReference>
<dbReference type="GO" id="GO:0070677">
    <property type="term" value="F:rRNA (cytosine-2'-O-)-methyltransferase activity"/>
    <property type="evidence" value="ECO:0007669"/>
    <property type="project" value="UniProtKB-UniRule"/>
</dbReference>
<comment type="caution">
    <text evidence="8">The sequence shown here is derived from an EMBL/GenBank/DDBJ whole genome shotgun (WGS) entry which is preliminary data.</text>
</comment>
<dbReference type="SUPFAM" id="SSF53790">
    <property type="entry name" value="Tetrapyrrole methylase"/>
    <property type="match status" value="1"/>
</dbReference>
<accession>A0A7Y9DX04</accession>
<dbReference type="PIRSF" id="PIRSF005917">
    <property type="entry name" value="MTase_YraL"/>
    <property type="match status" value="1"/>
</dbReference>
<proteinExistence type="inferred from homology"/>
<organism evidence="8 9">
    <name type="scientific">Actinomycetospora corticicola</name>
    <dbReference type="NCBI Taxonomy" id="663602"/>
    <lineage>
        <taxon>Bacteria</taxon>
        <taxon>Bacillati</taxon>
        <taxon>Actinomycetota</taxon>
        <taxon>Actinomycetes</taxon>
        <taxon>Pseudonocardiales</taxon>
        <taxon>Pseudonocardiaceae</taxon>
        <taxon>Actinomycetospora</taxon>
    </lineage>
</organism>
<dbReference type="Gene3D" id="3.30.950.10">
    <property type="entry name" value="Methyltransferase, Cobalt-precorrin-4 Transmethylase, Domain 2"/>
    <property type="match status" value="1"/>
</dbReference>
<dbReference type="HAMAP" id="MF_01877">
    <property type="entry name" value="16SrRNA_methyltr_I"/>
    <property type="match status" value="1"/>
</dbReference>
<dbReference type="Gene3D" id="3.40.1010.10">
    <property type="entry name" value="Cobalt-precorrin-4 Transmethylase, Domain 1"/>
    <property type="match status" value="1"/>
</dbReference>
<dbReference type="InterPro" id="IPR035996">
    <property type="entry name" value="4pyrrol_Methylase_sf"/>
</dbReference>
<comment type="catalytic activity">
    <reaction evidence="6">
        <text>cytidine(1402) in 16S rRNA + S-adenosyl-L-methionine = 2'-O-methylcytidine(1402) in 16S rRNA + S-adenosyl-L-homocysteine + H(+)</text>
        <dbReference type="Rhea" id="RHEA:42924"/>
        <dbReference type="Rhea" id="RHEA-COMP:10285"/>
        <dbReference type="Rhea" id="RHEA-COMP:10286"/>
        <dbReference type="ChEBI" id="CHEBI:15378"/>
        <dbReference type="ChEBI" id="CHEBI:57856"/>
        <dbReference type="ChEBI" id="CHEBI:59789"/>
        <dbReference type="ChEBI" id="CHEBI:74495"/>
        <dbReference type="ChEBI" id="CHEBI:82748"/>
        <dbReference type="EC" id="2.1.1.198"/>
    </reaction>
</comment>
<dbReference type="InterPro" id="IPR000878">
    <property type="entry name" value="4pyrrol_Mease"/>
</dbReference>
<dbReference type="InterPro" id="IPR008189">
    <property type="entry name" value="rRNA_ssu_MeTfrase_I"/>
</dbReference>
<comment type="function">
    <text evidence="6">Catalyzes the 2'-O-methylation of the ribose of cytidine 1402 (C1402) in 16S rRNA.</text>
</comment>
<dbReference type="Proteomes" id="UP000535890">
    <property type="component" value="Unassembled WGS sequence"/>
</dbReference>
<gene>
    <name evidence="6" type="primary">rsmI</name>
    <name evidence="8" type="ORF">BJ983_003142</name>
</gene>
<dbReference type="PANTHER" id="PTHR46111">
    <property type="entry name" value="RIBOSOMAL RNA SMALL SUBUNIT METHYLTRANSFERASE I"/>
    <property type="match status" value="1"/>
</dbReference>
<sequence length="276" mass="29273">MSGVLLLAATPLGNPDDASARLRDALATADVVAVEDTRRLGRLTAALGVTVAGRKVSFYEDVERARIPRLVEELENGATVLVVTDAGMPAVSDPGYRLVAAAVAAGIPVRCLPGPSAVLAALAVSGLPTDRFCFEGFAPRTDHKRDRWFTELADEPRTVVFFESPRRLAKTLQVAARVLGPDRRAAVCRELTKTHEETLRGTLGELADWAGPDVLGEITVVLAPAVRKTPEPDDLAAEVLALVDGGQRLKDAAREVGTAHGVATKALYESALKLRG</sequence>
<evidence type="ECO:0000256" key="2">
    <source>
        <dbReference type="ARBA" id="ARBA00022552"/>
    </source>
</evidence>
<dbReference type="InterPro" id="IPR014776">
    <property type="entry name" value="4pyrrole_Mease_sub2"/>
</dbReference>